<comment type="subcellular location">
    <subcellularLocation>
        <location evidence="1">Membrane</location>
        <topology evidence="1">Multi-pass membrane protein</topology>
    </subcellularLocation>
</comment>
<evidence type="ECO:0000256" key="10">
    <source>
        <dbReference type="RuleBase" id="RU000477"/>
    </source>
</evidence>
<dbReference type="FunFam" id="1.20.1080.10:FF:000027">
    <property type="entry name" value="MIP aquaporin"/>
    <property type="match status" value="1"/>
</dbReference>
<feature type="transmembrane region" description="Helical" evidence="12">
    <location>
        <begin position="360"/>
        <end position="380"/>
    </location>
</feature>
<dbReference type="Pfam" id="PF00230">
    <property type="entry name" value="MIP"/>
    <property type="match status" value="1"/>
</dbReference>
<evidence type="ECO:0000313" key="13">
    <source>
        <dbReference type="EMBL" id="KAK4113051.1"/>
    </source>
</evidence>
<dbReference type="InterPro" id="IPR050363">
    <property type="entry name" value="MIP/Aquaporin"/>
</dbReference>
<evidence type="ECO:0000256" key="8">
    <source>
        <dbReference type="ARBA" id="ARBA00034651"/>
    </source>
</evidence>
<dbReference type="PRINTS" id="PR00783">
    <property type="entry name" value="MINTRINSICP"/>
</dbReference>
<dbReference type="SUPFAM" id="SSF81338">
    <property type="entry name" value="Aquaporin-like"/>
    <property type="match status" value="1"/>
</dbReference>
<dbReference type="Proteomes" id="UP001302812">
    <property type="component" value="Unassembled WGS sequence"/>
</dbReference>
<dbReference type="AlphaFoldDB" id="A0AAN6TEP6"/>
<comment type="catalytic activity">
    <reaction evidence="8">
        <text>H2O(in) = H2O(out)</text>
        <dbReference type="Rhea" id="RHEA:29667"/>
        <dbReference type="ChEBI" id="CHEBI:15377"/>
    </reaction>
</comment>
<keyword evidence="6 12" id="KW-1133">Transmembrane helix</keyword>
<evidence type="ECO:0000313" key="14">
    <source>
        <dbReference type="Proteomes" id="UP001302812"/>
    </source>
</evidence>
<organism evidence="13 14">
    <name type="scientific">Canariomyces notabilis</name>
    <dbReference type="NCBI Taxonomy" id="2074819"/>
    <lineage>
        <taxon>Eukaryota</taxon>
        <taxon>Fungi</taxon>
        <taxon>Dikarya</taxon>
        <taxon>Ascomycota</taxon>
        <taxon>Pezizomycotina</taxon>
        <taxon>Sordariomycetes</taxon>
        <taxon>Sordariomycetidae</taxon>
        <taxon>Sordariales</taxon>
        <taxon>Chaetomiaceae</taxon>
        <taxon>Canariomyces</taxon>
    </lineage>
</organism>
<dbReference type="PRINTS" id="PR02019">
    <property type="entry name" value="AQUAPORIN7"/>
</dbReference>
<keyword evidence="5" id="KW-0677">Repeat</keyword>
<evidence type="ECO:0000256" key="6">
    <source>
        <dbReference type="ARBA" id="ARBA00022989"/>
    </source>
</evidence>
<evidence type="ECO:0000256" key="9">
    <source>
        <dbReference type="ARBA" id="ARBA00049405"/>
    </source>
</evidence>
<evidence type="ECO:0000256" key="12">
    <source>
        <dbReference type="SAM" id="Phobius"/>
    </source>
</evidence>
<evidence type="ECO:0000256" key="3">
    <source>
        <dbReference type="ARBA" id="ARBA00022448"/>
    </source>
</evidence>
<dbReference type="PANTHER" id="PTHR43829">
    <property type="entry name" value="AQUAPORIN OR AQUAGLYCEROPORIN RELATED"/>
    <property type="match status" value="1"/>
</dbReference>
<comment type="catalytic activity">
    <reaction evidence="9">
        <text>glycerol(in) = glycerol(out)</text>
        <dbReference type="Rhea" id="RHEA:29675"/>
        <dbReference type="ChEBI" id="CHEBI:17754"/>
    </reaction>
</comment>
<keyword evidence="4 10" id="KW-0812">Transmembrane</keyword>
<feature type="compositionally biased region" description="Polar residues" evidence="11">
    <location>
        <begin position="45"/>
        <end position="61"/>
    </location>
</feature>
<dbReference type="RefSeq" id="XP_064670621.1">
    <property type="nucleotide sequence ID" value="XM_064811526.1"/>
</dbReference>
<dbReference type="CDD" id="cd00333">
    <property type="entry name" value="MIP"/>
    <property type="match status" value="1"/>
</dbReference>
<comment type="caution">
    <text evidence="13">The sequence shown here is derived from an EMBL/GenBank/DDBJ whole genome shotgun (WGS) entry which is preliminary data.</text>
</comment>
<feature type="compositionally biased region" description="Basic and acidic residues" evidence="11">
    <location>
        <begin position="76"/>
        <end position="87"/>
    </location>
</feature>
<reference evidence="13" key="1">
    <citation type="journal article" date="2023" name="Mol. Phylogenet. Evol.">
        <title>Genome-scale phylogeny and comparative genomics of the fungal order Sordariales.</title>
        <authorList>
            <person name="Hensen N."/>
            <person name="Bonometti L."/>
            <person name="Westerberg I."/>
            <person name="Brannstrom I.O."/>
            <person name="Guillou S."/>
            <person name="Cros-Aarteil S."/>
            <person name="Calhoun S."/>
            <person name="Haridas S."/>
            <person name="Kuo A."/>
            <person name="Mondo S."/>
            <person name="Pangilinan J."/>
            <person name="Riley R."/>
            <person name="LaButti K."/>
            <person name="Andreopoulos B."/>
            <person name="Lipzen A."/>
            <person name="Chen C."/>
            <person name="Yan M."/>
            <person name="Daum C."/>
            <person name="Ng V."/>
            <person name="Clum A."/>
            <person name="Steindorff A."/>
            <person name="Ohm R.A."/>
            <person name="Martin F."/>
            <person name="Silar P."/>
            <person name="Natvig D.O."/>
            <person name="Lalanne C."/>
            <person name="Gautier V."/>
            <person name="Ament-Velasquez S.L."/>
            <person name="Kruys A."/>
            <person name="Hutchinson M.I."/>
            <person name="Powell A.J."/>
            <person name="Barry K."/>
            <person name="Miller A.N."/>
            <person name="Grigoriev I.V."/>
            <person name="Debuchy R."/>
            <person name="Gladieux P."/>
            <person name="Hiltunen Thoren M."/>
            <person name="Johannesson H."/>
        </authorList>
    </citation>
    <scope>NUCLEOTIDE SEQUENCE</scope>
    <source>
        <strain evidence="13">CBS 508.74</strain>
    </source>
</reference>
<evidence type="ECO:0000256" key="1">
    <source>
        <dbReference type="ARBA" id="ARBA00004141"/>
    </source>
</evidence>
<dbReference type="GO" id="GO:0015254">
    <property type="term" value="F:glycerol channel activity"/>
    <property type="evidence" value="ECO:0007669"/>
    <property type="project" value="TreeGrafter"/>
</dbReference>
<evidence type="ECO:0000256" key="4">
    <source>
        <dbReference type="ARBA" id="ARBA00022692"/>
    </source>
</evidence>
<feature type="transmembrane region" description="Helical" evidence="12">
    <location>
        <begin position="137"/>
        <end position="156"/>
    </location>
</feature>
<keyword evidence="3 10" id="KW-0813">Transport</keyword>
<sequence length="424" mass="47603">MDPNPHQHQHQHSHSPSDSDWEHNEEHRSLEKHTSRKVTDIENIETGSTHSHSSRLVTVQHETSRSSHAHHHHHEQHHDHHKPEPRRVTSSQTIRHTRARLGLRPAAPINEEEQFAERQGLRWSRVRVALREPFSEFWGVVVMVVLGNASVAQVLLSEGQKDAPGGSGYGGWQSINWGWGVGVMLGLYVAGDSGAYLNPAITFSNCLFRQLPWRRFPTYAVAQLLGSFVGSGIVYANYINAIDQYEGKGIRSVPPNPKATATIFCTFPQPFLTKASQFFSEFIASAVLVLVIFALRDPGNNGIEKDGKWFPLMMLFLIFALGTGFGWNTGYAINPARDLGPRIMATILGYGSQMWSAGGYYFWIPIVAPFCGCVFGGLLYDVFIYTGASPINTPWMGLKHIFRPDYTWKVARERHHRGIEEGIV</sequence>
<dbReference type="GeneID" id="89935651"/>
<keyword evidence="7 12" id="KW-0472">Membrane</keyword>
<dbReference type="EMBL" id="MU853340">
    <property type="protein sequence ID" value="KAK4113051.1"/>
    <property type="molecule type" value="Genomic_DNA"/>
</dbReference>
<accession>A0AAN6TEP6</accession>
<comment type="similarity">
    <text evidence="2 10">Belongs to the MIP/aquaporin (TC 1.A.8) family.</text>
</comment>
<feature type="compositionally biased region" description="Basic and acidic residues" evidence="11">
    <location>
        <begin position="15"/>
        <end position="40"/>
    </location>
</feature>
<feature type="transmembrane region" description="Helical" evidence="12">
    <location>
        <begin position="307"/>
        <end position="327"/>
    </location>
</feature>
<dbReference type="GO" id="GO:0015250">
    <property type="term" value="F:water channel activity"/>
    <property type="evidence" value="ECO:0007669"/>
    <property type="project" value="TreeGrafter"/>
</dbReference>
<dbReference type="InterPro" id="IPR000425">
    <property type="entry name" value="MIP"/>
</dbReference>
<dbReference type="Gene3D" id="1.20.1080.10">
    <property type="entry name" value="Glycerol uptake facilitator protein"/>
    <property type="match status" value="1"/>
</dbReference>
<reference evidence="13" key="2">
    <citation type="submission" date="2023-05" db="EMBL/GenBank/DDBJ databases">
        <authorList>
            <consortium name="Lawrence Berkeley National Laboratory"/>
            <person name="Steindorff A."/>
            <person name="Hensen N."/>
            <person name="Bonometti L."/>
            <person name="Westerberg I."/>
            <person name="Brannstrom I.O."/>
            <person name="Guillou S."/>
            <person name="Cros-Aarteil S."/>
            <person name="Calhoun S."/>
            <person name="Haridas S."/>
            <person name="Kuo A."/>
            <person name="Mondo S."/>
            <person name="Pangilinan J."/>
            <person name="Riley R."/>
            <person name="Labutti K."/>
            <person name="Andreopoulos B."/>
            <person name="Lipzen A."/>
            <person name="Chen C."/>
            <person name="Yanf M."/>
            <person name="Daum C."/>
            <person name="Ng V."/>
            <person name="Clum A."/>
            <person name="Ohm R."/>
            <person name="Martin F."/>
            <person name="Silar P."/>
            <person name="Natvig D."/>
            <person name="Lalanne C."/>
            <person name="Gautier V."/>
            <person name="Ament-Velasquez S.L."/>
            <person name="Kruys A."/>
            <person name="Hutchinson M.I."/>
            <person name="Powell A.J."/>
            <person name="Barry K."/>
            <person name="Miller A.N."/>
            <person name="Grigoriev I.V."/>
            <person name="Debuchy R."/>
            <person name="Gladieux P."/>
            <person name="Thoren M.H."/>
            <person name="Johannesson H."/>
        </authorList>
    </citation>
    <scope>NUCLEOTIDE SEQUENCE</scope>
    <source>
        <strain evidence="13">CBS 508.74</strain>
    </source>
</reference>
<feature type="transmembrane region" description="Helical" evidence="12">
    <location>
        <begin position="278"/>
        <end position="295"/>
    </location>
</feature>
<evidence type="ECO:0000256" key="11">
    <source>
        <dbReference type="SAM" id="MobiDB-lite"/>
    </source>
</evidence>
<feature type="transmembrane region" description="Helical" evidence="12">
    <location>
        <begin position="218"/>
        <end position="238"/>
    </location>
</feature>
<evidence type="ECO:0000256" key="7">
    <source>
        <dbReference type="ARBA" id="ARBA00023136"/>
    </source>
</evidence>
<name>A0AAN6TEP6_9PEZI</name>
<dbReference type="InterPro" id="IPR023271">
    <property type="entry name" value="Aquaporin-like"/>
</dbReference>
<evidence type="ECO:0000256" key="2">
    <source>
        <dbReference type="ARBA" id="ARBA00006175"/>
    </source>
</evidence>
<proteinExistence type="inferred from homology"/>
<feature type="region of interest" description="Disordered" evidence="11">
    <location>
        <begin position="1"/>
        <end position="94"/>
    </location>
</feature>
<dbReference type="NCBIfam" id="TIGR00861">
    <property type="entry name" value="MIP"/>
    <property type="match status" value="1"/>
</dbReference>
<dbReference type="GO" id="GO:0005886">
    <property type="term" value="C:plasma membrane"/>
    <property type="evidence" value="ECO:0007669"/>
    <property type="project" value="TreeGrafter"/>
</dbReference>
<dbReference type="PANTHER" id="PTHR43829:SF9">
    <property type="entry name" value="AQUAPORIN-9"/>
    <property type="match status" value="1"/>
</dbReference>
<feature type="transmembrane region" description="Helical" evidence="12">
    <location>
        <begin position="176"/>
        <end position="197"/>
    </location>
</feature>
<evidence type="ECO:0000256" key="5">
    <source>
        <dbReference type="ARBA" id="ARBA00022737"/>
    </source>
</evidence>
<keyword evidence="14" id="KW-1185">Reference proteome</keyword>
<protein>
    <submittedName>
        <fullName evidence="13">Aquaporin</fullName>
    </submittedName>
</protein>
<gene>
    <name evidence="13" type="ORF">N656DRAFT_708669</name>
</gene>